<proteinExistence type="predicted"/>
<reference evidence="2 3" key="1">
    <citation type="submission" date="2024-05" db="EMBL/GenBank/DDBJ databases">
        <title>Sphingomonas sp. HF-S3 16S ribosomal RNA gene Genome sequencing and assembly.</title>
        <authorList>
            <person name="Lee H."/>
        </authorList>
    </citation>
    <scope>NUCLEOTIDE SEQUENCE [LARGE SCALE GENOMIC DNA]</scope>
    <source>
        <strain evidence="2 3">HF-S3</strain>
    </source>
</reference>
<organism evidence="2 3">
    <name type="scientific">Sphingomonas rustica</name>
    <dbReference type="NCBI Taxonomy" id="3103142"/>
    <lineage>
        <taxon>Bacteria</taxon>
        <taxon>Pseudomonadati</taxon>
        <taxon>Pseudomonadota</taxon>
        <taxon>Alphaproteobacteria</taxon>
        <taxon>Sphingomonadales</taxon>
        <taxon>Sphingomonadaceae</taxon>
        <taxon>Sphingomonas</taxon>
    </lineage>
</organism>
<dbReference type="Pfam" id="PF13376">
    <property type="entry name" value="OmdA"/>
    <property type="match status" value="1"/>
</dbReference>
<sequence length="193" mass="21381">MARDSRVDAYIESRAGFAQPILVWLRDRVHTACPQVEETIKWSRPFFTLRGRPFANMAAFTAHVSFGFWDRAAGEGGAALDERRISAFDDLPDPAEMEARIAAAAALRDAGQAPSRAARPQRPEAQVPADLAAALAGDPAAAATFAAFPPSARRDYCEWIDEAKRAETRARRVGDAISWLHDGKRRNWKFETR</sequence>
<gene>
    <name evidence="2" type="ORF">TPR58_00195</name>
</gene>
<comment type="caution">
    <text evidence="2">The sequence shown here is derived from an EMBL/GenBank/DDBJ whole genome shotgun (WGS) entry which is preliminary data.</text>
</comment>
<dbReference type="Proteomes" id="UP001427805">
    <property type="component" value="Unassembled WGS sequence"/>
</dbReference>
<dbReference type="RefSeq" id="WP_346244579.1">
    <property type="nucleotide sequence ID" value="NZ_JBDIZK010000001.1"/>
</dbReference>
<name>A0ABV0B4G2_9SPHN</name>
<accession>A0ABV0B4G2</accession>
<protein>
    <submittedName>
        <fullName evidence="2">YdeI/OmpD-associated family protein</fullName>
    </submittedName>
</protein>
<dbReference type="Gene3D" id="3.90.1150.200">
    <property type="match status" value="1"/>
</dbReference>
<dbReference type="Pfam" id="PF08818">
    <property type="entry name" value="DUF1801"/>
    <property type="match status" value="1"/>
</dbReference>
<evidence type="ECO:0000313" key="2">
    <source>
        <dbReference type="EMBL" id="MEN3745566.1"/>
    </source>
</evidence>
<dbReference type="InterPro" id="IPR014922">
    <property type="entry name" value="YdhG-like"/>
</dbReference>
<evidence type="ECO:0000259" key="1">
    <source>
        <dbReference type="Pfam" id="PF08818"/>
    </source>
</evidence>
<dbReference type="SUPFAM" id="SSF159888">
    <property type="entry name" value="YdhG-like"/>
    <property type="match status" value="1"/>
</dbReference>
<keyword evidence="3" id="KW-1185">Reference proteome</keyword>
<feature type="domain" description="YdhG-like" evidence="1">
    <location>
        <begin position="19"/>
        <end position="72"/>
    </location>
</feature>
<evidence type="ECO:0000313" key="3">
    <source>
        <dbReference type="Proteomes" id="UP001427805"/>
    </source>
</evidence>
<dbReference type="EMBL" id="JBDIZK010000001">
    <property type="protein sequence ID" value="MEN3745566.1"/>
    <property type="molecule type" value="Genomic_DNA"/>
</dbReference>